<keyword evidence="7" id="KW-0966">Cell projection</keyword>
<sequence length="73" mass="8153">MVLKRSYVSAPGTVNKPKRSESLISRTAFGSCMAFNKRDPSIYVVGTEEGPIHKCSCSYNEQYLETFLGHTAY</sequence>
<keyword evidence="3" id="KW-0853">WD repeat</keyword>
<accession>A0A1S8WIX7</accession>
<name>A0A1S8WIX7_OPIVI</name>
<evidence type="ECO:0000256" key="7">
    <source>
        <dbReference type="ARBA" id="ARBA00023273"/>
    </source>
</evidence>
<evidence type="ECO:0000256" key="3">
    <source>
        <dbReference type="ARBA" id="ARBA00022574"/>
    </source>
</evidence>
<dbReference type="Proteomes" id="UP000243686">
    <property type="component" value="Unassembled WGS sequence"/>
</dbReference>
<evidence type="ECO:0000256" key="2">
    <source>
        <dbReference type="ARBA" id="ARBA00022490"/>
    </source>
</evidence>
<dbReference type="EMBL" id="KV906669">
    <property type="protein sequence ID" value="OON14399.1"/>
    <property type="molecule type" value="Genomic_DNA"/>
</dbReference>
<evidence type="ECO:0000256" key="4">
    <source>
        <dbReference type="ARBA" id="ARBA00022737"/>
    </source>
</evidence>
<keyword evidence="4" id="KW-0677">Repeat</keyword>
<evidence type="ECO:0000256" key="5">
    <source>
        <dbReference type="ARBA" id="ARBA00023069"/>
    </source>
</evidence>
<evidence type="ECO:0000256" key="6">
    <source>
        <dbReference type="ARBA" id="ARBA00023212"/>
    </source>
</evidence>
<comment type="subcellular location">
    <subcellularLocation>
        <location evidence="1">Cytoplasm</location>
        <location evidence="1">Cytoskeleton</location>
        <location evidence="1">Cilium axoneme</location>
    </subcellularLocation>
</comment>
<organism evidence="8 9">
    <name type="scientific">Opisthorchis viverrini</name>
    <name type="common">Southeast Asian liver fluke</name>
    <dbReference type="NCBI Taxonomy" id="6198"/>
    <lineage>
        <taxon>Eukaryota</taxon>
        <taxon>Metazoa</taxon>
        <taxon>Spiralia</taxon>
        <taxon>Lophotrochozoa</taxon>
        <taxon>Platyhelminthes</taxon>
        <taxon>Trematoda</taxon>
        <taxon>Digenea</taxon>
        <taxon>Opisthorchiida</taxon>
        <taxon>Opisthorchiata</taxon>
        <taxon>Opisthorchiidae</taxon>
        <taxon>Opisthorchis</taxon>
    </lineage>
</organism>
<reference evidence="8 9" key="1">
    <citation type="submission" date="2015-03" db="EMBL/GenBank/DDBJ databases">
        <title>Draft genome of the nematode, Opisthorchis viverrini.</title>
        <authorList>
            <person name="Mitreva M."/>
        </authorList>
    </citation>
    <scope>NUCLEOTIDE SEQUENCE [LARGE SCALE GENOMIC DNA]</scope>
    <source>
        <strain evidence="8">Khon Kaen</strain>
    </source>
</reference>
<evidence type="ECO:0000313" key="8">
    <source>
        <dbReference type="EMBL" id="OON14399.1"/>
    </source>
</evidence>
<gene>
    <name evidence="8" type="ORF">X801_09811</name>
</gene>
<dbReference type="GO" id="GO:0003341">
    <property type="term" value="P:cilium movement"/>
    <property type="evidence" value="ECO:0007669"/>
    <property type="project" value="TreeGrafter"/>
</dbReference>
<dbReference type="GO" id="GO:0005858">
    <property type="term" value="C:axonemal dynein complex"/>
    <property type="evidence" value="ECO:0007669"/>
    <property type="project" value="TreeGrafter"/>
</dbReference>
<evidence type="ECO:0008006" key="10">
    <source>
        <dbReference type="Google" id="ProtNLM"/>
    </source>
</evidence>
<proteinExistence type="predicted"/>
<evidence type="ECO:0000256" key="1">
    <source>
        <dbReference type="ARBA" id="ARBA00004430"/>
    </source>
</evidence>
<keyword evidence="9" id="KW-1185">Reference proteome</keyword>
<protein>
    <recommendedName>
        <fullName evidence="10">WD domain, G-beta repeat protein</fullName>
    </recommendedName>
</protein>
<keyword evidence="5" id="KW-0969">Cilium</keyword>
<keyword evidence="6" id="KW-0206">Cytoskeleton</keyword>
<dbReference type="AlphaFoldDB" id="A0A1S8WIX7"/>
<dbReference type="PANTHER" id="PTHR12442">
    <property type="entry name" value="DYNEIN INTERMEDIATE CHAIN"/>
    <property type="match status" value="1"/>
</dbReference>
<keyword evidence="2" id="KW-0963">Cytoplasm</keyword>
<dbReference type="GO" id="GO:0045504">
    <property type="term" value="F:dynein heavy chain binding"/>
    <property type="evidence" value="ECO:0007669"/>
    <property type="project" value="TreeGrafter"/>
</dbReference>
<evidence type="ECO:0000313" key="9">
    <source>
        <dbReference type="Proteomes" id="UP000243686"/>
    </source>
</evidence>
<dbReference type="GO" id="GO:0045503">
    <property type="term" value="F:dynein light chain binding"/>
    <property type="evidence" value="ECO:0007669"/>
    <property type="project" value="TreeGrafter"/>
</dbReference>
<dbReference type="InterPro" id="IPR050687">
    <property type="entry name" value="Dynein_IC"/>
</dbReference>
<dbReference type="PANTHER" id="PTHR12442:SF12">
    <property type="entry name" value="DYNEIN AXONEMAL INTERMEDIATE CHAIN 4"/>
    <property type="match status" value="1"/>
</dbReference>